<sequence length="81" mass="8900">MGTTGGRRGFACSQQNALLVHMCSLPGPSQDLSIEIPFCQHRLYKSTARIFTHDGYVSTHWVVTVPNTGIRSAHTPSHVHV</sequence>
<dbReference type="AlphaFoldDB" id="A0A1Y2HBT5"/>
<keyword evidence="2" id="KW-1185">Reference proteome</keyword>
<evidence type="ECO:0000313" key="2">
    <source>
        <dbReference type="Proteomes" id="UP000193411"/>
    </source>
</evidence>
<gene>
    <name evidence="1" type="ORF">BCR44DRAFT_1441142</name>
</gene>
<protein>
    <submittedName>
        <fullName evidence="1">Uncharacterized protein</fullName>
    </submittedName>
</protein>
<proteinExistence type="predicted"/>
<evidence type="ECO:0000313" key="1">
    <source>
        <dbReference type="EMBL" id="ORZ31975.1"/>
    </source>
</evidence>
<organism evidence="1 2">
    <name type="scientific">Catenaria anguillulae PL171</name>
    <dbReference type="NCBI Taxonomy" id="765915"/>
    <lineage>
        <taxon>Eukaryota</taxon>
        <taxon>Fungi</taxon>
        <taxon>Fungi incertae sedis</taxon>
        <taxon>Blastocladiomycota</taxon>
        <taxon>Blastocladiomycetes</taxon>
        <taxon>Blastocladiales</taxon>
        <taxon>Catenariaceae</taxon>
        <taxon>Catenaria</taxon>
    </lineage>
</organism>
<dbReference type="EMBL" id="MCFL01000052">
    <property type="protein sequence ID" value="ORZ31975.1"/>
    <property type="molecule type" value="Genomic_DNA"/>
</dbReference>
<comment type="caution">
    <text evidence="1">The sequence shown here is derived from an EMBL/GenBank/DDBJ whole genome shotgun (WGS) entry which is preliminary data.</text>
</comment>
<name>A0A1Y2HBT5_9FUNG</name>
<accession>A0A1Y2HBT5</accession>
<reference evidence="1 2" key="1">
    <citation type="submission" date="2016-07" db="EMBL/GenBank/DDBJ databases">
        <title>Pervasive Adenine N6-methylation of Active Genes in Fungi.</title>
        <authorList>
            <consortium name="DOE Joint Genome Institute"/>
            <person name="Mondo S.J."/>
            <person name="Dannebaum R.O."/>
            <person name="Kuo R.C."/>
            <person name="Labutti K."/>
            <person name="Haridas S."/>
            <person name="Kuo A."/>
            <person name="Salamov A."/>
            <person name="Ahrendt S.R."/>
            <person name="Lipzen A."/>
            <person name="Sullivan W."/>
            <person name="Andreopoulos W.B."/>
            <person name="Clum A."/>
            <person name="Lindquist E."/>
            <person name="Daum C."/>
            <person name="Ramamoorthy G.K."/>
            <person name="Gryganskyi A."/>
            <person name="Culley D."/>
            <person name="Magnuson J.K."/>
            <person name="James T.Y."/>
            <person name="O'Malley M.A."/>
            <person name="Stajich J.E."/>
            <person name="Spatafora J.W."/>
            <person name="Visel A."/>
            <person name="Grigoriev I.V."/>
        </authorList>
    </citation>
    <scope>NUCLEOTIDE SEQUENCE [LARGE SCALE GENOMIC DNA]</scope>
    <source>
        <strain evidence="1 2">PL171</strain>
    </source>
</reference>
<dbReference type="Proteomes" id="UP000193411">
    <property type="component" value="Unassembled WGS sequence"/>
</dbReference>